<feature type="compositionally biased region" description="Basic and acidic residues" evidence="8">
    <location>
        <begin position="89"/>
        <end position="109"/>
    </location>
</feature>
<dbReference type="InterPro" id="IPR008271">
    <property type="entry name" value="Ser/Thr_kinase_AS"/>
</dbReference>
<dbReference type="Gene3D" id="3.30.200.20">
    <property type="entry name" value="Phosphorylase Kinase, domain 1"/>
    <property type="match status" value="1"/>
</dbReference>
<dbReference type="PROSITE" id="PS50011">
    <property type="entry name" value="PROTEIN_KINASE_DOM"/>
    <property type="match status" value="1"/>
</dbReference>
<accession>A0A9R0IZR0</accession>
<dbReference type="PROSITE" id="PS00107">
    <property type="entry name" value="PROTEIN_KINASE_ATP"/>
    <property type="match status" value="1"/>
</dbReference>
<evidence type="ECO:0000256" key="4">
    <source>
        <dbReference type="ARBA" id="ARBA00022741"/>
    </source>
</evidence>
<dbReference type="GO" id="GO:0009931">
    <property type="term" value="F:calcium-dependent protein serine/threonine kinase activity"/>
    <property type="evidence" value="ECO:0000318"/>
    <property type="project" value="GO_Central"/>
</dbReference>
<dbReference type="GO" id="GO:0005516">
    <property type="term" value="F:calmodulin binding"/>
    <property type="evidence" value="ECO:0000318"/>
    <property type="project" value="GO_Central"/>
</dbReference>
<reference evidence="10" key="1">
    <citation type="journal article" date="2021" name="Nat. Commun.">
        <title>Genomic analyses provide insights into spinach domestication and the genetic basis of agronomic traits.</title>
        <authorList>
            <person name="Cai X."/>
            <person name="Sun X."/>
            <person name="Xu C."/>
            <person name="Sun H."/>
            <person name="Wang X."/>
            <person name="Ge C."/>
            <person name="Zhang Z."/>
            <person name="Wang Q."/>
            <person name="Fei Z."/>
            <person name="Jiao C."/>
            <person name="Wang Q."/>
        </authorList>
    </citation>
    <scope>NUCLEOTIDE SEQUENCE [LARGE SCALE GENOMIC DNA]</scope>
    <source>
        <strain evidence="10">cv. Varoflay</strain>
    </source>
</reference>
<gene>
    <name evidence="11" type="primary">LOC110797274</name>
</gene>
<dbReference type="PROSITE" id="PS00108">
    <property type="entry name" value="PROTEIN_KINASE_ST"/>
    <property type="match status" value="1"/>
</dbReference>
<evidence type="ECO:0000313" key="10">
    <source>
        <dbReference type="Proteomes" id="UP000813463"/>
    </source>
</evidence>
<evidence type="ECO:0000256" key="2">
    <source>
        <dbReference type="ARBA" id="ARBA00022527"/>
    </source>
</evidence>
<comment type="similarity">
    <text evidence="1">Belongs to the protein kinase superfamily. CAMK Ser/Thr protein kinase family. CaMK subfamily.</text>
</comment>
<dbReference type="Gene3D" id="1.10.510.10">
    <property type="entry name" value="Transferase(Phosphotransferase) domain 1"/>
    <property type="match status" value="1"/>
</dbReference>
<dbReference type="InterPro" id="IPR050205">
    <property type="entry name" value="CDPK_Ser/Thr_kinases"/>
</dbReference>
<name>A0A9R0IZR0_SPIOL</name>
<organism evidence="10 11">
    <name type="scientific">Spinacia oleracea</name>
    <name type="common">Spinach</name>
    <dbReference type="NCBI Taxonomy" id="3562"/>
    <lineage>
        <taxon>Eukaryota</taxon>
        <taxon>Viridiplantae</taxon>
        <taxon>Streptophyta</taxon>
        <taxon>Embryophyta</taxon>
        <taxon>Tracheophyta</taxon>
        <taxon>Spermatophyta</taxon>
        <taxon>Magnoliopsida</taxon>
        <taxon>eudicotyledons</taxon>
        <taxon>Gunneridae</taxon>
        <taxon>Pentapetalae</taxon>
        <taxon>Caryophyllales</taxon>
        <taxon>Chenopodiaceae</taxon>
        <taxon>Chenopodioideae</taxon>
        <taxon>Anserineae</taxon>
        <taxon>Spinacia</taxon>
    </lineage>
</organism>
<dbReference type="InterPro" id="IPR000719">
    <property type="entry name" value="Prot_kinase_dom"/>
</dbReference>
<keyword evidence="2" id="KW-0723">Serine/threonine-protein kinase</keyword>
<evidence type="ECO:0000256" key="8">
    <source>
        <dbReference type="SAM" id="MobiDB-lite"/>
    </source>
</evidence>
<dbReference type="GO" id="GO:0004683">
    <property type="term" value="F:calcium/calmodulin-dependent protein kinase activity"/>
    <property type="evidence" value="ECO:0000318"/>
    <property type="project" value="GO_Central"/>
</dbReference>
<feature type="region of interest" description="Disordered" evidence="8">
    <location>
        <begin position="17"/>
        <end position="45"/>
    </location>
</feature>
<dbReference type="GO" id="GO:0005737">
    <property type="term" value="C:cytoplasm"/>
    <property type="evidence" value="ECO:0000318"/>
    <property type="project" value="GO_Central"/>
</dbReference>
<proteinExistence type="inferred from homology"/>
<evidence type="ECO:0000256" key="7">
    <source>
        <dbReference type="PROSITE-ProRule" id="PRU10141"/>
    </source>
</evidence>
<sequence length="576" mass="64991">MGHCYSKKANLVAVNDGGTATVEDPRRTPASAQMTPFQSPYPVGINPSPARTPGRRIMKWPFPPPSPAKPIMAALRRRRKESGGVTPERVAEEGGEGRREREAERERERGLDKNFGYSKNFGAKYELGKEVGRGHFGHTCWAKGKKGDVKGVAVAVKIISKAKMTSAVAIEDVRREVKILKALSGNQHMLKFYDAFEDTNNVYLVMELCEGGELLDRILQRGGKYAEEDAKEIVVQILSAVAFCHLQGVVHRDLKPENFLFATKDDDARLKVIDFGLSDYVRPDHRLNDVVGSAYYVAPEVLHRSYNTEADMWSIGVITYILLCGSRPFYARTESGIFRSVLRAEPNFDDIPWPNISAEGRDFVKRLLNKDHRKRMTAAQALAHPWLRDENRPLPLDIFPFKLVRSYIRSTPLKRAALKALSKALTDNDLFYLEAQFKLLEPKDGCISFENFKAALVRNATDAMKEAKVGEILTMMESFSSKKIDFEEFCVAAISVYQLEALQDWDKIASTAFQYFEQEGNRKISVEDLAREMNLGPTAYTLVKDWIRSSDGNINFIGYTKFLHGVTVRSSNARRQ</sequence>
<dbReference type="Pfam" id="PF00069">
    <property type="entry name" value="Pkinase"/>
    <property type="match status" value="1"/>
</dbReference>
<evidence type="ECO:0000313" key="11">
    <source>
        <dbReference type="RefSeq" id="XP_021858062.2"/>
    </source>
</evidence>
<dbReference type="KEGG" id="soe:110797274"/>
<keyword evidence="6 7" id="KW-0067">ATP-binding</keyword>
<protein>
    <submittedName>
        <fullName evidence="11">CDPK-related kinase 6 isoform X1</fullName>
    </submittedName>
</protein>
<dbReference type="GO" id="GO:0005524">
    <property type="term" value="F:ATP binding"/>
    <property type="evidence" value="ECO:0007669"/>
    <property type="project" value="UniProtKB-UniRule"/>
</dbReference>
<feature type="domain" description="Protein kinase" evidence="9">
    <location>
        <begin position="125"/>
        <end position="387"/>
    </location>
</feature>
<dbReference type="InterPro" id="IPR017441">
    <property type="entry name" value="Protein_kinase_ATP_BS"/>
</dbReference>
<evidence type="ECO:0000256" key="3">
    <source>
        <dbReference type="ARBA" id="ARBA00022679"/>
    </source>
</evidence>
<evidence type="ECO:0000256" key="5">
    <source>
        <dbReference type="ARBA" id="ARBA00022777"/>
    </source>
</evidence>
<dbReference type="Proteomes" id="UP000813463">
    <property type="component" value="Chromosome 3"/>
</dbReference>
<keyword evidence="4 7" id="KW-0547">Nucleotide-binding</keyword>
<dbReference type="CDD" id="cd05117">
    <property type="entry name" value="STKc_CAMK"/>
    <property type="match status" value="1"/>
</dbReference>
<evidence type="ECO:0000259" key="9">
    <source>
        <dbReference type="PROSITE" id="PS50011"/>
    </source>
</evidence>
<dbReference type="InterPro" id="IPR011009">
    <property type="entry name" value="Kinase-like_dom_sf"/>
</dbReference>
<evidence type="ECO:0000256" key="6">
    <source>
        <dbReference type="ARBA" id="ARBA00022840"/>
    </source>
</evidence>
<keyword evidence="5 11" id="KW-0418">Kinase</keyword>
<evidence type="ECO:0000256" key="1">
    <source>
        <dbReference type="ARBA" id="ARBA00005354"/>
    </source>
</evidence>
<keyword evidence="3" id="KW-0808">Transferase</keyword>
<dbReference type="GO" id="GO:0005634">
    <property type="term" value="C:nucleus"/>
    <property type="evidence" value="ECO:0000318"/>
    <property type="project" value="GO_Central"/>
</dbReference>
<dbReference type="Gene3D" id="1.10.238.10">
    <property type="entry name" value="EF-hand"/>
    <property type="match status" value="2"/>
</dbReference>
<dbReference type="SUPFAM" id="SSF47473">
    <property type="entry name" value="EF-hand"/>
    <property type="match status" value="1"/>
</dbReference>
<dbReference type="SMART" id="SM00220">
    <property type="entry name" value="S_TKc"/>
    <property type="match status" value="1"/>
</dbReference>
<dbReference type="RefSeq" id="XP_021858062.2">
    <property type="nucleotide sequence ID" value="XM_022002370.2"/>
</dbReference>
<reference evidence="11" key="2">
    <citation type="submission" date="2025-08" db="UniProtKB">
        <authorList>
            <consortium name="RefSeq"/>
        </authorList>
    </citation>
    <scope>IDENTIFICATION</scope>
    <source>
        <tissue evidence="11">Leaf</tissue>
    </source>
</reference>
<dbReference type="AlphaFoldDB" id="A0A9R0IZR0"/>
<dbReference type="SUPFAM" id="SSF56112">
    <property type="entry name" value="Protein kinase-like (PK-like)"/>
    <property type="match status" value="1"/>
</dbReference>
<dbReference type="PANTHER" id="PTHR24349">
    <property type="entry name" value="SERINE/THREONINE-PROTEIN KINASE"/>
    <property type="match status" value="1"/>
</dbReference>
<dbReference type="GO" id="GO:0035556">
    <property type="term" value="P:intracellular signal transduction"/>
    <property type="evidence" value="ECO:0000318"/>
    <property type="project" value="GO_Central"/>
</dbReference>
<dbReference type="InterPro" id="IPR011992">
    <property type="entry name" value="EF-hand-dom_pair"/>
</dbReference>
<feature type="region of interest" description="Disordered" evidence="8">
    <location>
        <begin position="78"/>
        <end position="109"/>
    </location>
</feature>
<feature type="binding site" evidence="7">
    <location>
        <position position="157"/>
    </location>
    <ligand>
        <name>ATP</name>
        <dbReference type="ChEBI" id="CHEBI:30616"/>
    </ligand>
</feature>
<keyword evidence="10" id="KW-1185">Reference proteome</keyword>
<dbReference type="GeneID" id="110797274"/>